<evidence type="ECO:0000256" key="1">
    <source>
        <dbReference type="SAM" id="MobiDB-lite"/>
    </source>
</evidence>
<sequence length="109" mass="12322">MRAFHLVWVLLPGPTAGRSCEFIPYTHGMDLAFWLFSWAECKKTLLLPHPSPSAMDMNSPYVFNAKLPSHPHGENTRLKEQTKSVRDFYRLGNPRPLTTSKTNAGIPTP</sequence>
<keyword evidence="4" id="KW-1185">Reference proteome</keyword>
<gene>
    <name evidence="3" type="ORF">QBC47DRAFT_391391</name>
</gene>
<reference evidence="3" key="1">
    <citation type="submission" date="2023-06" db="EMBL/GenBank/DDBJ databases">
        <title>Genome-scale phylogeny and comparative genomics of the fungal order Sordariales.</title>
        <authorList>
            <consortium name="Lawrence Berkeley National Laboratory"/>
            <person name="Hensen N."/>
            <person name="Bonometti L."/>
            <person name="Westerberg I."/>
            <person name="Brannstrom I.O."/>
            <person name="Guillou S."/>
            <person name="Cros-Aarteil S."/>
            <person name="Calhoun S."/>
            <person name="Haridas S."/>
            <person name="Kuo A."/>
            <person name="Mondo S."/>
            <person name="Pangilinan J."/>
            <person name="Riley R."/>
            <person name="Labutti K."/>
            <person name="Andreopoulos B."/>
            <person name="Lipzen A."/>
            <person name="Chen C."/>
            <person name="Yanf M."/>
            <person name="Daum C."/>
            <person name="Ng V."/>
            <person name="Clum A."/>
            <person name="Steindorff A."/>
            <person name="Ohm R."/>
            <person name="Martin F."/>
            <person name="Silar P."/>
            <person name="Natvig D."/>
            <person name="Lalanne C."/>
            <person name="Gautier V."/>
            <person name="Ament-Velasquez S.L."/>
            <person name="Kruys A."/>
            <person name="Hutchinson M.I."/>
            <person name="Powell A.J."/>
            <person name="Barry K."/>
            <person name="Miller A.N."/>
            <person name="Grigoriev I.V."/>
            <person name="Debuchy R."/>
            <person name="Gladieux P."/>
            <person name="Thoren M.H."/>
            <person name="Johannesson H."/>
        </authorList>
    </citation>
    <scope>NUCLEOTIDE SEQUENCE</scope>
    <source>
        <strain evidence="3">PSN4</strain>
    </source>
</reference>
<evidence type="ECO:0000313" key="3">
    <source>
        <dbReference type="EMBL" id="KAK1751908.1"/>
    </source>
</evidence>
<dbReference type="EMBL" id="MU839841">
    <property type="protein sequence ID" value="KAK1751908.1"/>
    <property type="molecule type" value="Genomic_DNA"/>
</dbReference>
<organism evidence="3 4">
    <name type="scientific">Echria macrotheca</name>
    <dbReference type="NCBI Taxonomy" id="438768"/>
    <lineage>
        <taxon>Eukaryota</taxon>
        <taxon>Fungi</taxon>
        <taxon>Dikarya</taxon>
        <taxon>Ascomycota</taxon>
        <taxon>Pezizomycotina</taxon>
        <taxon>Sordariomycetes</taxon>
        <taxon>Sordariomycetidae</taxon>
        <taxon>Sordariales</taxon>
        <taxon>Schizotheciaceae</taxon>
        <taxon>Echria</taxon>
    </lineage>
</organism>
<feature type="chain" id="PRO_5042459960" description="Secreted protein" evidence="2">
    <location>
        <begin position="18"/>
        <end position="109"/>
    </location>
</feature>
<feature type="compositionally biased region" description="Polar residues" evidence="1">
    <location>
        <begin position="96"/>
        <end position="109"/>
    </location>
</feature>
<keyword evidence="2" id="KW-0732">Signal</keyword>
<name>A0AAJ0B7N2_9PEZI</name>
<proteinExistence type="predicted"/>
<dbReference type="Proteomes" id="UP001239445">
    <property type="component" value="Unassembled WGS sequence"/>
</dbReference>
<comment type="caution">
    <text evidence="3">The sequence shown here is derived from an EMBL/GenBank/DDBJ whole genome shotgun (WGS) entry which is preliminary data.</text>
</comment>
<feature type="region of interest" description="Disordered" evidence="1">
    <location>
        <begin position="90"/>
        <end position="109"/>
    </location>
</feature>
<feature type="signal peptide" evidence="2">
    <location>
        <begin position="1"/>
        <end position="17"/>
    </location>
</feature>
<protein>
    <recommendedName>
        <fullName evidence="5">Secreted protein</fullName>
    </recommendedName>
</protein>
<evidence type="ECO:0008006" key="5">
    <source>
        <dbReference type="Google" id="ProtNLM"/>
    </source>
</evidence>
<dbReference type="AlphaFoldDB" id="A0AAJ0B7N2"/>
<accession>A0AAJ0B7N2</accession>
<evidence type="ECO:0000256" key="2">
    <source>
        <dbReference type="SAM" id="SignalP"/>
    </source>
</evidence>
<evidence type="ECO:0000313" key="4">
    <source>
        <dbReference type="Proteomes" id="UP001239445"/>
    </source>
</evidence>